<dbReference type="Pfam" id="PF00635">
    <property type="entry name" value="Motile_Sperm"/>
    <property type="match status" value="1"/>
</dbReference>
<dbReference type="PROSITE" id="PS50202">
    <property type="entry name" value="MSP"/>
    <property type="match status" value="1"/>
</dbReference>
<dbReference type="Gene3D" id="2.60.40.10">
    <property type="entry name" value="Immunoglobulins"/>
    <property type="match status" value="1"/>
</dbReference>
<sequence length="250" mass="28154">MTFYASKQLFTRTTPQRLWLSKGGSSNTSSNVLNDHTSSTHKASPTTTAMAQLPPEDIATSPTQKVVFNVPFDNLATCRVRVTNPGTKRIGYNFKTATRRASSAFKTTKPKRINIIPPHGVLRPKKSVNVAITCDAFDSDNEDIEGDRVTMEWTKTPDSAATVFKQEWFQGDGIVRRKNLPIEYNVCWKDASSPQHGHHMTPHPTVPKLSFCPPHHSFRMIPRLLDLDAKEKGYRGKTSWRRNAWVPSAY</sequence>
<gene>
    <name evidence="10" type="ORF">niasHT_001424</name>
</gene>
<evidence type="ECO:0000256" key="2">
    <source>
        <dbReference type="ARBA" id="ARBA00022490"/>
    </source>
</evidence>
<dbReference type="InterPro" id="IPR051155">
    <property type="entry name" value="Nematode_MSP"/>
</dbReference>
<accession>A0ABD2LRG2</accession>
<name>A0ABD2LRG2_9BILA</name>
<evidence type="ECO:0000256" key="1">
    <source>
        <dbReference type="ARBA" id="ARBA00004245"/>
    </source>
</evidence>
<dbReference type="SUPFAM" id="SSF49354">
    <property type="entry name" value="PapD-like"/>
    <property type="match status" value="1"/>
</dbReference>
<evidence type="ECO:0000256" key="4">
    <source>
        <dbReference type="ARBA" id="ARBA00023273"/>
    </source>
</evidence>
<dbReference type="EMBL" id="JBICBT010000306">
    <property type="protein sequence ID" value="KAL3117833.1"/>
    <property type="molecule type" value="Genomic_DNA"/>
</dbReference>
<dbReference type="InterPro" id="IPR013783">
    <property type="entry name" value="Ig-like_fold"/>
</dbReference>
<evidence type="ECO:0000256" key="8">
    <source>
        <dbReference type="SAM" id="MobiDB-lite"/>
    </source>
</evidence>
<dbReference type="AlphaFoldDB" id="A0ABD2LRG2"/>
<keyword evidence="3 7" id="KW-0206">Cytoskeleton</keyword>
<keyword evidence="11" id="KW-1185">Reference proteome</keyword>
<dbReference type="Proteomes" id="UP001620626">
    <property type="component" value="Unassembled WGS sequence"/>
</dbReference>
<dbReference type="InterPro" id="IPR008962">
    <property type="entry name" value="PapD-like_sf"/>
</dbReference>
<dbReference type="PANTHER" id="PTHR22920">
    <property type="entry name" value="MAJOR SPERM PROTEIN"/>
    <property type="match status" value="1"/>
</dbReference>
<comment type="subcellular location">
    <subcellularLocation>
        <location evidence="6">Cell projection</location>
        <location evidence="6">Pseudopodium</location>
    </subcellularLocation>
    <subcellularLocation>
        <location evidence="1">Cytoplasm</location>
        <location evidence="1">Cytoskeleton</location>
    </subcellularLocation>
</comment>
<feature type="domain" description="MSP" evidence="9">
    <location>
        <begin position="57"/>
        <end position="185"/>
    </location>
</feature>
<protein>
    <recommendedName>
        <fullName evidence="7">Major sperm protein</fullName>
    </recommendedName>
</protein>
<dbReference type="GO" id="GO:0031143">
    <property type="term" value="C:pseudopodium"/>
    <property type="evidence" value="ECO:0007669"/>
    <property type="project" value="UniProtKB-SubCell"/>
</dbReference>
<keyword evidence="4" id="KW-0966">Cell projection</keyword>
<dbReference type="GO" id="GO:0005856">
    <property type="term" value="C:cytoskeleton"/>
    <property type="evidence" value="ECO:0007669"/>
    <property type="project" value="UniProtKB-SubCell"/>
</dbReference>
<evidence type="ECO:0000256" key="7">
    <source>
        <dbReference type="RuleBase" id="RU003425"/>
    </source>
</evidence>
<evidence type="ECO:0000313" key="11">
    <source>
        <dbReference type="Proteomes" id="UP001620626"/>
    </source>
</evidence>
<feature type="region of interest" description="Disordered" evidence="8">
    <location>
        <begin position="19"/>
        <end position="47"/>
    </location>
</feature>
<evidence type="ECO:0000256" key="5">
    <source>
        <dbReference type="ARBA" id="ARBA00037744"/>
    </source>
</evidence>
<evidence type="ECO:0000256" key="6">
    <source>
        <dbReference type="ARBA" id="ARBA00037818"/>
    </source>
</evidence>
<evidence type="ECO:0000313" key="10">
    <source>
        <dbReference type="EMBL" id="KAL3117833.1"/>
    </source>
</evidence>
<dbReference type="InterPro" id="IPR000535">
    <property type="entry name" value="MSP_dom"/>
</dbReference>
<evidence type="ECO:0000259" key="9">
    <source>
        <dbReference type="PROSITE" id="PS50202"/>
    </source>
</evidence>
<comment type="function">
    <text evidence="5 7">Central component in molecular interactions underlying sperm crawling. Forms an extensive filament system that extends from sperm villipoda, along the leading edge of the pseudopod.</text>
</comment>
<comment type="caution">
    <text evidence="10">The sequence shown here is derived from an EMBL/GenBank/DDBJ whole genome shotgun (WGS) entry which is preliminary data.</text>
</comment>
<evidence type="ECO:0000256" key="3">
    <source>
        <dbReference type="ARBA" id="ARBA00023212"/>
    </source>
</evidence>
<reference evidence="10 11" key="1">
    <citation type="submission" date="2024-10" db="EMBL/GenBank/DDBJ databases">
        <authorList>
            <person name="Kim D."/>
        </authorList>
    </citation>
    <scope>NUCLEOTIDE SEQUENCE [LARGE SCALE GENOMIC DNA]</scope>
    <source>
        <strain evidence="10">BH-2024</strain>
    </source>
</reference>
<keyword evidence="2" id="KW-0963">Cytoplasm</keyword>
<organism evidence="10 11">
    <name type="scientific">Heterodera trifolii</name>
    <dbReference type="NCBI Taxonomy" id="157864"/>
    <lineage>
        <taxon>Eukaryota</taxon>
        <taxon>Metazoa</taxon>
        <taxon>Ecdysozoa</taxon>
        <taxon>Nematoda</taxon>
        <taxon>Chromadorea</taxon>
        <taxon>Rhabditida</taxon>
        <taxon>Tylenchina</taxon>
        <taxon>Tylenchomorpha</taxon>
        <taxon>Tylenchoidea</taxon>
        <taxon>Heteroderidae</taxon>
        <taxon>Heteroderinae</taxon>
        <taxon>Heterodera</taxon>
    </lineage>
</organism>
<proteinExistence type="predicted"/>
<feature type="compositionally biased region" description="Polar residues" evidence="8">
    <location>
        <begin position="23"/>
        <end position="47"/>
    </location>
</feature>
<dbReference type="PANTHER" id="PTHR22920:SF7">
    <property type="entry name" value="MSP DOMAIN-CONTAINING PROTEIN-RELATED"/>
    <property type="match status" value="1"/>
</dbReference>